<comment type="caution">
    <text evidence="1">The sequence shown here is derived from an EMBL/GenBank/DDBJ whole genome shotgun (WGS) entry which is preliminary data.</text>
</comment>
<dbReference type="Proteomes" id="UP001149165">
    <property type="component" value="Unassembled WGS sequence"/>
</dbReference>
<reference evidence="1" key="1">
    <citation type="submission" date="2022-11" db="EMBL/GenBank/DDBJ databases">
        <authorList>
            <person name="Petersen C."/>
        </authorList>
    </citation>
    <scope>NUCLEOTIDE SEQUENCE</scope>
    <source>
        <strain evidence="1">IBT 30069</strain>
    </source>
</reference>
<dbReference type="EMBL" id="JAPQKH010000001">
    <property type="protein sequence ID" value="KAJ5116645.1"/>
    <property type="molecule type" value="Genomic_DNA"/>
</dbReference>
<evidence type="ECO:0000313" key="2">
    <source>
        <dbReference type="Proteomes" id="UP001149165"/>
    </source>
</evidence>
<reference evidence="1" key="2">
    <citation type="journal article" date="2023" name="IMA Fungus">
        <title>Comparative genomic study of the Penicillium genus elucidates a diverse pangenome and 15 lateral gene transfer events.</title>
        <authorList>
            <person name="Petersen C."/>
            <person name="Sorensen T."/>
            <person name="Nielsen M.R."/>
            <person name="Sondergaard T.E."/>
            <person name="Sorensen J.L."/>
            <person name="Fitzpatrick D.A."/>
            <person name="Frisvad J.C."/>
            <person name="Nielsen K.L."/>
        </authorList>
    </citation>
    <scope>NUCLEOTIDE SEQUENCE</scope>
    <source>
        <strain evidence="1">IBT 30069</strain>
    </source>
</reference>
<sequence length="269" mass="30650">MPYRYNARQFLKLRPPKLRLPSAPIPNPPQRITKYVGVLDEWPGFISDAQATFQNYPFKDIVAVLNVPLVGPLSWEELYVTSEVNVRDGFQAHMGEIMNHISRLEDLGFSLEPGCRPNNPGSPTPNSVLRDKLGELLAIGDISVPWPASNGLGVAVDDYRQGRTEHLRKLLGRVSHNMKVRRLKYGYFTTYTETVFLRQKVQHRKWTLEFSPVILHTDRFTRDIHGAPASITSRQGFLHLAMIALLWREFENGTDICSDGESWTVHCDP</sequence>
<protein>
    <submittedName>
        <fullName evidence="1">Uncharacterized protein</fullName>
    </submittedName>
</protein>
<name>A0A9W9KSM3_9EURO</name>
<organism evidence="1 2">
    <name type="scientific">Penicillium angulare</name>
    <dbReference type="NCBI Taxonomy" id="116970"/>
    <lineage>
        <taxon>Eukaryota</taxon>
        <taxon>Fungi</taxon>
        <taxon>Dikarya</taxon>
        <taxon>Ascomycota</taxon>
        <taxon>Pezizomycotina</taxon>
        <taxon>Eurotiomycetes</taxon>
        <taxon>Eurotiomycetidae</taxon>
        <taxon>Eurotiales</taxon>
        <taxon>Aspergillaceae</taxon>
        <taxon>Penicillium</taxon>
    </lineage>
</organism>
<gene>
    <name evidence="1" type="ORF">N7456_000993</name>
</gene>
<keyword evidence="2" id="KW-1185">Reference proteome</keyword>
<accession>A0A9W9KSM3</accession>
<evidence type="ECO:0000313" key="1">
    <source>
        <dbReference type="EMBL" id="KAJ5116645.1"/>
    </source>
</evidence>
<dbReference type="AlphaFoldDB" id="A0A9W9KSM3"/>
<dbReference type="OrthoDB" id="3796275at2759"/>
<proteinExistence type="predicted"/>